<dbReference type="OrthoDB" id="668540at2759"/>
<evidence type="ECO:0000313" key="3">
    <source>
        <dbReference type="EMBL" id="EYC09556.1"/>
    </source>
</evidence>
<evidence type="ECO:0000313" key="4">
    <source>
        <dbReference type="Proteomes" id="UP000024635"/>
    </source>
</evidence>
<name>A0A016U3P8_9BILA</name>
<feature type="transmembrane region" description="Helical" evidence="2">
    <location>
        <begin position="111"/>
        <end position="137"/>
    </location>
</feature>
<feature type="transmembrane region" description="Helical" evidence="2">
    <location>
        <begin position="308"/>
        <end position="330"/>
    </location>
</feature>
<reference evidence="4" key="1">
    <citation type="journal article" date="2015" name="Nat. Genet.">
        <title>The genome and transcriptome of the zoonotic hookworm Ancylostoma ceylanicum identify infection-specific gene families.</title>
        <authorList>
            <person name="Schwarz E.M."/>
            <person name="Hu Y."/>
            <person name="Antoshechkin I."/>
            <person name="Miller M.M."/>
            <person name="Sternberg P.W."/>
            <person name="Aroian R.V."/>
        </authorList>
    </citation>
    <scope>NUCLEOTIDE SEQUENCE</scope>
    <source>
        <strain evidence="4">HY135</strain>
    </source>
</reference>
<feature type="transmembrane region" description="Helical" evidence="2">
    <location>
        <begin position="65"/>
        <end position="90"/>
    </location>
</feature>
<accession>A0A016U3P8</accession>
<sequence>MRSEQDCAALSLNITEERPELGRFYTFSTDLMKAVVGTLDRKTKEEVMKAIKSSLLSSRVIQGHIWTNGIFLFLFLSAVLVAILIVAIFISRMVRKWTKLRRRMKRKSRTLFGSVVVLVLGLIVSCFCIGIFSKWIFNFQTSDELRDAMTSYSANEMDLEAYVKSVLCSTLQAKNTALNTFKKQYNPIYSALQNYTQLVQGFHVSKQMLSSVVSLTENCNQSQLDDLREYVKNMPETRHEVFVPVASATLRGLGAFERWLKDMFSSYNSRLKERLSEMAASITIVEITVTDFVTANEFSFKWQTMIRFIPVFIIALILICITTLLSLIVYSISTFCEDPANSNSLSFQTRSYRKGAKLLNYCGFAAMLTSACIFAATGLLLYIGYSSVLICNSFVDHNFEEYDHISLDDPEVNSTSLELRAVFMKCRRLLPFYEAMQLERLLSKKPLKNGDRPPSSADLNRKLDSALSEDLSSIFGKHSDHLMEALKLGGLGADKCVGDKSQSFNDTITQIEAYARIIDEARAEMFANKSNKYLENLEKSVRSYKDVSDSDFIATFDDALRQHSPDCSELAAAVEVWRPFCYTVPQYFQGTWVVCGITAIVSIHVMSAVFKASDFMMPTEHFRPYRKSMRLSAEGSKKVQKRSADGTKKTRKKSVEGSAKKRTKSAEGTRKKSTKRQGRKDDQNKSVLRNVLGRKNDAPPRVPADVYDSVPRELLSC</sequence>
<comment type="caution">
    <text evidence="3">The sequence shown here is derived from an EMBL/GenBank/DDBJ whole genome shotgun (WGS) entry which is preliminary data.</text>
</comment>
<dbReference type="EMBL" id="JARK01001396">
    <property type="protein sequence ID" value="EYC09556.1"/>
    <property type="molecule type" value="Genomic_DNA"/>
</dbReference>
<proteinExistence type="predicted"/>
<dbReference type="Proteomes" id="UP000024635">
    <property type="component" value="Unassembled WGS sequence"/>
</dbReference>
<dbReference type="AlphaFoldDB" id="A0A016U3P8"/>
<evidence type="ECO:0000256" key="2">
    <source>
        <dbReference type="SAM" id="Phobius"/>
    </source>
</evidence>
<organism evidence="3 4">
    <name type="scientific">Ancylostoma ceylanicum</name>
    <dbReference type="NCBI Taxonomy" id="53326"/>
    <lineage>
        <taxon>Eukaryota</taxon>
        <taxon>Metazoa</taxon>
        <taxon>Ecdysozoa</taxon>
        <taxon>Nematoda</taxon>
        <taxon>Chromadorea</taxon>
        <taxon>Rhabditida</taxon>
        <taxon>Rhabditina</taxon>
        <taxon>Rhabditomorpha</taxon>
        <taxon>Strongyloidea</taxon>
        <taxon>Ancylostomatidae</taxon>
        <taxon>Ancylostomatinae</taxon>
        <taxon>Ancylostoma</taxon>
    </lineage>
</organism>
<feature type="compositionally biased region" description="Basic and acidic residues" evidence="1">
    <location>
        <begin position="642"/>
        <end position="670"/>
    </location>
</feature>
<feature type="transmembrane region" description="Helical" evidence="2">
    <location>
        <begin position="358"/>
        <end position="385"/>
    </location>
</feature>
<keyword evidence="4" id="KW-1185">Reference proteome</keyword>
<protein>
    <submittedName>
        <fullName evidence="3">Uncharacterized protein</fullName>
    </submittedName>
</protein>
<feature type="region of interest" description="Disordered" evidence="1">
    <location>
        <begin position="627"/>
        <end position="710"/>
    </location>
</feature>
<keyword evidence="2" id="KW-0472">Membrane</keyword>
<gene>
    <name evidence="3" type="primary">Acey_s0060.g3181</name>
    <name evidence="3" type="ORF">Y032_0060g3181</name>
</gene>
<evidence type="ECO:0000256" key="1">
    <source>
        <dbReference type="SAM" id="MobiDB-lite"/>
    </source>
</evidence>
<keyword evidence="2" id="KW-1133">Transmembrane helix</keyword>
<keyword evidence="2" id="KW-0812">Transmembrane</keyword>